<dbReference type="Pfam" id="PF14450">
    <property type="entry name" value="FtsA"/>
    <property type="match status" value="1"/>
</dbReference>
<dbReference type="AlphaFoldDB" id="A0A412GIA1"/>
<comment type="similarity">
    <text evidence="5">Belongs to the FtsA/MreB family.</text>
</comment>
<evidence type="ECO:0000313" key="9">
    <source>
        <dbReference type="EMBL" id="RGR94526.1"/>
    </source>
</evidence>
<keyword evidence="2 5" id="KW-0132">Cell division</keyword>
<keyword evidence="4 5" id="KW-0131">Cell cycle</keyword>
<dbReference type="RefSeq" id="WP_007571124.1">
    <property type="nucleotide sequence ID" value="NZ_CABKNL010000011.1"/>
</dbReference>
<feature type="domain" description="SHS2" evidence="7">
    <location>
        <begin position="7"/>
        <end position="194"/>
    </location>
</feature>
<dbReference type="Gene3D" id="3.30.420.40">
    <property type="match status" value="1"/>
</dbReference>
<dbReference type="GO" id="GO:0032153">
    <property type="term" value="C:cell division site"/>
    <property type="evidence" value="ECO:0007669"/>
    <property type="project" value="UniProtKB-UniRule"/>
</dbReference>
<evidence type="ECO:0000256" key="6">
    <source>
        <dbReference type="SAM" id="Coils"/>
    </source>
</evidence>
<dbReference type="HAMAP" id="MF_02033">
    <property type="entry name" value="FtsA"/>
    <property type="match status" value="1"/>
</dbReference>
<dbReference type="EMBL" id="QRUU01000044">
    <property type="protein sequence ID" value="RGR94526.1"/>
    <property type="molecule type" value="Genomic_DNA"/>
</dbReference>
<comment type="caution">
    <text evidence="9">The sequence shown here is derived from an EMBL/GenBank/DDBJ whole genome shotgun (WGS) entry which is preliminary data.</text>
</comment>
<keyword evidence="6" id="KW-0175">Coiled coil</keyword>
<keyword evidence="3 5" id="KW-0472">Membrane</keyword>
<dbReference type="Pfam" id="PF02491">
    <property type="entry name" value="SHS2_FTSA"/>
    <property type="match status" value="1"/>
</dbReference>
<dbReference type="PANTHER" id="PTHR32432">
    <property type="entry name" value="CELL DIVISION PROTEIN FTSA-RELATED"/>
    <property type="match status" value="1"/>
</dbReference>
<comment type="function">
    <text evidence="5">Cell division protein that is involved in the assembly of the Z ring. May serve as a membrane anchor for the Z ring.</text>
</comment>
<dbReference type="Proteomes" id="UP000718012">
    <property type="component" value="Unassembled WGS sequence"/>
</dbReference>
<keyword evidence="1 5" id="KW-1003">Cell membrane</keyword>
<comment type="subunit">
    <text evidence="5">Self-interacts. Interacts with FtsZ.</text>
</comment>
<dbReference type="SUPFAM" id="SSF53067">
    <property type="entry name" value="Actin-like ATPase domain"/>
    <property type="match status" value="2"/>
</dbReference>
<dbReference type="NCBIfam" id="TIGR01174">
    <property type="entry name" value="ftsA"/>
    <property type="match status" value="1"/>
</dbReference>
<dbReference type="EMBL" id="DYXD01000084">
    <property type="protein sequence ID" value="HJF07305.1"/>
    <property type="molecule type" value="Genomic_DNA"/>
</dbReference>
<reference evidence="8" key="2">
    <citation type="journal article" date="2021" name="PeerJ">
        <title>Extensive microbial diversity within the chicken gut microbiome revealed by metagenomics and culture.</title>
        <authorList>
            <person name="Gilroy R."/>
            <person name="Ravi A."/>
            <person name="Getino M."/>
            <person name="Pursley I."/>
            <person name="Horton D.L."/>
            <person name="Alikhan N.F."/>
            <person name="Baker D."/>
            <person name="Gharbi K."/>
            <person name="Hall N."/>
            <person name="Watson M."/>
            <person name="Adriaenssens E.M."/>
            <person name="Foster-Nyarko E."/>
            <person name="Jarju S."/>
            <person name="Secka A."/>
            <person name="Antonio M."/>
            <person name="Oren A."/>
            <person name="Chaudhuri R.R."/>
            <person name="La Ragione R."/>
            <person name="Hildebrand F."/>
            <person name="Pallen M.J."/>
        </authorList>
    </citation>
    <scope>NUCLEOTIDE SEQUENCE</scope>
    <source>
        <strain evidence="8">CHK165-8395</strain>
    </source>
</reference>
<feature type="coiled-coil region" evidence="6">
    <location>
        <begin position="396"/>
        <end position="503"/>
    </location>
</feature>
<dbReference type="SMART" id="SM00842">
    <property type="entry name" value="FtsA"/>
    <property type="match status" value="1"/>
</dbReference>
<dbReference type="InterPro" id="IPR020823">
    <property type="entry name" value="Cell_div_FtsA"/>
</dbReference>
<dbReference type="CDD" id="cd24048">
    <property type="entry name" value="ASKHA_NBD_FtsA"/>
    <property type="match status" value="1"/>
</dbReference>
<gene>
    <name evidence="5 9" type="primary">ftsA</name>
    <name evidence="9" type="ORF">DWY20_10185</name>
    <name evidence="8" type="ORF">K8U81_03810</name>
</gene>
<reference evidence="8" key="3">
    <citation type="submission" date="2021-09" db="EMBL/GenBank/DDBJ databases">
        <authorList>
            <person name="Gilroy R."/>
        </authorList>
    </citation>
    <scope>NUCLEOTIDE SEQUENCE</scope>
    <source>
        <strain evidence="8">CHK165-8395</strain>
    </source>
</reference>
<dbReference type="GO" id="GO:0043093">
    <property type="term" value="P:FtsZ-dependent cytokinesis"/>
    <property type="evidence" value="ECO:0007669"/>
    <property type="project" value="UniProtKB-UniRule"/>
</dbReference>
<sequence>MAATDFIAAIELGSAKITGIAGKKNADGSIQVLAYASERSSDCIKKGAIYNLDKTTQCLSAVICQLEETLHASIKKVYVGIGGQSVRSIRHTETKQLTEETKISQALIDAIMESNREITLMDQEILAVEPQEYKLGNNQLTTEPVGIQTDRIEGNFLNIIARNSLKSNIRQCFRQTGYEVAEYLLSPLATANAVLTGSEKRSGCALVDFGADTTTVSVYKNNLLRHLAVIPLGSSNITKDICSLQIEEEDAEQLKLHYACAYTEPSENEDELGKEYSIDGKCSIRAHKLEDIVEARVKEILENVWNQIILSEYSDKLLAGVILTGGASKLPNLDKAFFNITKIEKIRIAQNGAIELRGDINIPQDGSCNTLIGLLAAGKDNCCKIDPRKGHQLDFIDDLQKKEEEARLKAEAERKAAEEKAAKEAEAERIRQLEEAKIRQELERAQKRLHDCETLITEAHRQMNRKKYKDALAKLEQARSLNVQEKDEEITSMIAEIEKLKEDNPFKRLLNALKNGADEMMKD</sequence>
<dbReference type="Proteomes" id="UP000285864">
    <property type="component" value="Unassembled WGS sequence"/>
</dbReference>
<keyword evidence="10" id="KW-1185">Reference proteome</keyword>
<evidence type="ECO:0000259" key="7">
    <source>
        <dbReference type="SMART" id="SM00842"/>
    </source>
</evidence>
<evidence type="ECO:0000256" key="2">
    <source>
        <dbReference type="ARBA" id="ARBA00022618"/>
    </source>
</evidence>
<evidence type="ECO:0000256" key="4">
    <source>
        <dbReference type="ARBA" id="ARBA00023306"/>
    </source>
</evidence>
<dbReference type="PANTHER" id="PTHR32432:SF4">
    <property type="entry name" value="CELL DIVISION PROTEIN FTSA"/>
    <property type="match status" value="1"/>
</dbReference>
<protein>
    <recommendedName>
        <fullName evidence="5">Cell division protein FtsA</fullName>
    </recommendedName>
</protein>
<dbReference type="GO" id="GO:0009898">
    <property type="term" value="C:cytoplasmic side of plasma membrane"/>
    <property type="evidence" value="ECO:0007669"/>
    <property type="project" value="UniProtKB-UniRule"/>
</dbReference>
<evidence type="ECO:0000313" key="8">
    <source>
        <dbReference type="EMBL" id="HJF07305.1"/>
    </source>
</evidence>
<evidence type="ECO:0000256" key="3">
    <source>
        <dbReference type="ARBA" id="ARBA00023136"/>
    </source>
</evidence>
<accession>A0A412GIA1</accession>
<evidence type="ECO:0000256" key="5">
    <source>
        <dbReference type="HAMAP-Rule" id="MF_02033"/>
    </source>
</evidence>
<comment type="subcellular location">
    <subcellularLocation>
        <location evidence="5">Cell membrane</location>
        <topology evidence="5">Peripheral membrane protein</topology>
        <orientation evidence="5">Cytoplasmic side</orientation>
    </subcellularLocation>
    <text evidence="5">Localizes to the Z ring in an FtsZ-dependent manner. Targeted to the membrane through a conserved C-terminal amphipathic helix.</text>
</comment>
<organism evidence="9 10">
    <name type="scientific">Phocaeicola coprocola</name>
    <dbReference type="NCBI Taxonomy" id="310298"/>
    <lineage>
        <taxon>Bacteria</taxon>
        <taxon>Pseudomonadati</taxon>
        <taxon>Bacteroidota</taxon>
        <taxon>Bacteroidia</taxon>
        <taxon>Bacteroidales</taxon>
        <taxon>Bacteroidaceae</taxon>
        <taxon>Phocaeicola</taxon>
    </lineage>
</organism>
<reference evidence="9 10" key="1">
    <citation type="submission" date="2018-08" db="EMBL/GenBank/DDBJ databases">
        <title>A genome reference for cultivated species of the human gut microbiota.</title>
        <authorList>
            <person name="Zou Y."/>
            <person name="Xue W."/>
            <person name="Luo G."/>
        </authorList>
    </citation>
    <scope>NUCLEOTIDE SEQUENCE [LARGE SCALE GENOMIC DNA]</scope>
    <source>
        <strain evidence="9 10">AF24-2</strain>
    </source>
</reference>
<name>A0A412GIA1_9BACT</name>
<evidence type="ECO:0000313" key="10">
    <source>
        <dbReference type="Proteomes" id="UP000285864"/>
    </source>
</evidence>
<dbReference type="InterPro" id="IPR043129">
    <property type="entry name" value="ATPase_NBD"/>
</dbReference>
<evidence type="ECO:0000256" key="1">
    <source>
        <dbReference type="ARBA" id="ARBA00022475"/>
    </source>
</evidence>
<dbReference type="InterPro" id="IPR050696">
    <property type="entry name" value="FtsA/MreB"/>
</dbReference>
<proteinExistence type="inferred from homology"/>
<dbReference type="InterPro" id="IPR003494">
    <property type="entry name" value="SHS2_FtsA"/>
</dbReference>